<dbReference type="SUPFAM" id="SSF52540">
    <property type="entry name" value="P-loop containing nucleoside triphosphate hydrolases"/>
    <property type="match status" value="1"/>
</dbReference>
<dbReference type="HAMAP" id="MF_00109">
    <property type="entry name" value="Shikimate_kinase"/>
    <property type="match status" value="1"/>
</dbReference>
<keyword evidence="9 11" id="KW-0057">Aromatic amino acid biosynthesis</keyword>
<dbReference type="InterPro" id="IPR027417">
    <property type="entry name" value="P-loop_NTPase"/>
</dbReference>
<keyword evidence="5 11" id="KW-0808">Transferase</keyword>
<keyword evidence="11" id="KW-0479">Metal-binding</keyword>
<evidence type="ECO:0000256" key="11">
    <source>
        <dbReference type="HAMAP-Rule" id="MF_00109"/>
    </source>
</evidence>
<accession>A0A849AFS5</accession>
<evidence type="ECO:0000256" key="12">
    <source>
        <dbReference type="SAM" id="MobiDB-lite"/>
    </source>
</evidence>
<evidence type="ECO:0000256" key="1">
    <source>
        <dbReference type="ARBA" id="ARBA00004842"/>
    </source>
</evidence>
<dbReference type="EC" id="2.7.1.71" evidence="3 11"/>
<evidence type="ECO:0000256" key="10">
    <source>
        <dbReference type="ARBA" id="ARBA00048567"/>
    </source>
</evidence>
<keyword evidence="7 11" id="KW-0418">Kinase</keyword>
<keyword evidence="11" id="KW-0963">Cytoplasm</keyword>
<keyword evidence="11" id="KW-0460">Magnesium</keyword>
<dbReference type="GO" id="GO:0005829">
    <property type="term" value="C:cytosol"/>
    <property type="evidence" value="ECO:0007669"/>
    <property type="project" value="TreeGrafter"/>
</dbReference>
<dbReference type="EMBL" id="JABEND010000012">
    <property type="protein sequence ID" value="NNG37320.1"/>
    <property type="molecule type" value="Genomic_DNA"/>
</dbReference>
<dbReference type="Gene3D" id="3.40.50.300">
    <property type="entry name" value="P-loop containing nucleotide triphosphate hydrolases"/>
    <property type="match status" value="1"/>
</dbReference>
<evidence type="ECO:0000256" key="3">
    <source>
        <dbReference type="ARBA" id="ARBA00012154"/>
    </source>
</evidence>
<dbReference type="GO" id="GO:0000287">
    <property type="term" value="F:magnesium ion binding"/>
    <property type="evidence" value="ECO:0007669"/>
    <property type="project" value="UniProtKB-UniRule"/>
</dbReference>
<feature type="binding site" evidence="11">
    <location>
        <position position="117"/>
    </location>
    <ligand>
        <name>ATP</name>
        <dbReference type="ChEBI" id="CHEBI:30616"/>
    </ligand>
</feature>
<evidence type="ECO:0000256" key="8">
    <source>
        <dbReference type="ARBA" id="ARBA00022840"/>
    </source>
</evidence>
<dbReference type="CDD" id="cd00464">
    <property type="entry name" value="SK"/>
    <property type="match status" value="1"/>
</dbReference>
<gene>
    <name evidence="11" type="primary">aroK</name>
    <name evidence="14" type="ORF">HKD39_16755</name>
</gene>
<evidence type="ECO:0000256" key="4">
    <source>
        <dbReference type="ARBA" id="ARBA00022605"/>
    </source>
</evidence>
<dbReference type="InterPro" id="IPR003593">
    <property type="entry name" value="AAA+_ATPase"/>
</dbReference>
<feature type="region of interest" description="Disordered" evidence="12">
    <location>
        <begin position="171"/>
        <end position="199"/>
    </location>
</feature>
<name>A0A849AFS5_9ACTN</name>
<evidence type="ECO:0000256" key="9">
    <source>
        <dbReference type="ARBA" id="ARBA00023141"/>
    </source>
</evidence>
<evidence type="ECO:0000259" key="13">
    <source>
        <dbReference type="SMART" id="SM00382"/>
    </source>
</evidence>
<evidence type="ECO:0000256" key="7">
    <source>
        <dbReference type="ARBA" id="ARBA00022777"/>
    </source>
</evidence>
<evidence type="ECO:0000256" key="2">
    <source>
        <dbReference type="ARBA" id="ARBA00006997"/>
    </source>
</evidence>
<proteinExistence type="inferred from homology"/>
<dbReference type="AlphaFoldDB" id="A0A849AFS5"/>
<feature type="binding site" evidence="11">
    <location>
        <position position="34"/>
    </location>
    <ligand>
        <name>substrate</name>
    </ligand>
</feature>
<evidence type="ECO:0000256" key="5">
    <source>
        <dbReference type="ARBA" id="ARBA00022679"/>
    </source>
</evidence>
<dbReference type="GO" id="GO:0009073">
    <property type="term" value="P:aromatic amino acid family biosynthetic process"/>
    <property type="evidence" value="ECO:0007669"/>
    <property type="project" value="UniProtKB-KW"/>
</dbReference>
<comment type="pathway">
    <text evidence="1 11">Metabolic intermediate biosynthesis; chorismate biosynthesis; chorismate from D-erythrose 4-phosphate and phosphoenolpyruvate: step 5/7.</text>
</comment>
<feature type="binding site" evidence="11">
    <location>
        <position position="16"/>
    </location>
    <ligand>
        <name>Mg(2+)</name>
        <dbReference type="ChEBI" id="CHEBI:18420"/>
    </ligand>
</feature>
<comment type="caution">
    <text evidence="11">Lacks conserved residue(s) required for the propagation of feature annotation.</text>
</comment>
<comment type="cofactor">
    <cofactor evidence="11">
        <name>Mg(2+)</name>
        <dbReference type="ChEBI" id="CHEBI:18420"/>
    </cofactor>
    <text evidence="11">Binds 1 Mg(2+) ion per subunit.</text>
</comment>
<dbReference type="Pfam" id="PF01202">
    <property type="entry name" value="SKI"/>
    <property type="match status" value="1"/>
</dbReference>
<feature type="domain" description="AAA+ ATPase" evidence="13">
    <location>
        <begin position="1"/>
        <end position="139"/>
    </location>
</feature>
<feature type="compositionally biased region" description="Basic and acidic residues" evidence="12">
    <location>
        <begin position="183"/>
        <end position="199"/>
    </location>
</feature>
<keyword evidence="15" id="KW-1185">Reference proteome</keyword>
<dbReference type="PANTHER" id="PTHR21087:SF16">
    <property type="entry name" value="SHIKIMATE KINASE 1, CHLOROPLASTIC"/>
    <property type="match status" value="1"/>
</dbReference>
<evidence type="ECO:0000313" key="15">
    <source>
        <dbReference type="Proteomes" id="UP000562984"/>
    </source>
</evidence>
<comment type="catalytic activity">
    <reaction evidence="10 11">
        <text>shikimate + ATP = 3-phosphoshikimate + ADP + H(+)</text>
        <dbReference type="Rhea" id="RHEA:13121"/>
        <dbReference type="ChEBI" id="CHEBI:15378"/>
        <dbReference type="ChEBI" id="CHEBI:30616"/>
        <dbReference type="ChEBI" id="CHEBI:36208"/>
        <dbReference type="ChEBI" id="CHEBI:145989"/>
        <dbReference type="ChEBI" id="CHEBI:456216"/>
        <dbReference type="EC" id="2.7.1.71"/>
    </reaction>
</comment>
<dbReference type="GO" id="GO:0005524">
    <property type="term" value="F:ATP binding"/>
    <property type="evidence" value="ECO:0007669"/>
    <property type="project" value="UniProtKB-UniRule"/>
</dbReference>
<feature type="binding site" evidence="11">
    <location>
        <position position="80"/>
    </location>
    <ligand>
        <name>substrate</name>
    </ligand>
</feature>
<dbReference type="GO" id="GO:0004765">
    <property type="term" value="F:shikimate kinase activity"/>
    <property type="evidence" value="ECO:0007669"/>
    <property type="project" value="UniProtKB-UniRule"/>
</dbReference>
<keyword evidence="8 11" id="KW-0067">ATP-binding</keyword>
<dbReference type="Proteomes" id="UP000562984">
    <property type="component" value="Unassembled WGS sequence"/>
</dbReference>
<feature type="binding site" evidence="11">
    <location>
        <begin position="12"/>
        <end position="17"/>
    </location>
    <ligand>
        <name>ATP</name>
        <dbReference type="ChEBI" id="CHEBI:30616"/>
    </ligand>
</feature>
<comment type="subunit">
    <text evidence="11">Monomer.</text>
</comment>
<dbReference type="InterPro" id="IPR023000">
    <property type="entry name" value="Shikimate_kinase_CS"/>
</dbReference>
<dbReference type="GO" id="GO:0008652">
    <property type="term" value="P:amino acid biosynthetic process"/>
    <property type="evidence" value="ECO:0007669"/>
    <property type="project" value="UniProtKB-KW"/>
</dbReference>
<evidence type="ECO:0000256" key="6">
    <source>
        <dbReference type="ARBA" id="ARBA00022741"/>
    </source>
</evidence>
<dbReference type="PROSITE" id="PS01128">
    <property type="entry name" value="SHIKIMATE_KINASE"/>
    <property type="match status" value="1"/>
</dbReference>
<keyword evidence="6 11" id="KW-0547">Nucleotide-binding</keyword>
<evidence type="ECO:0000313" key="14">
    <source>
        <dbReference type="EMBL" id="NNG37320.1"/>
    </source>
</evidence>
<comment type="caution">
    <text evidence="14">The sequence shown here is derived from an EMBL/GenBank/DDBJ whole genome shotgun (WGS) entry which is preliminary data.</text>
</comment>
<dbReference type="InterPro" id="IPR000623">
    <property type="entry name" value="Shikimate_kinase/TSH1"/>
</dbReference>
<feature type="binding site" evidence="11">
    <location>
        <position position="136"/>
    </location>
    <ligand>
        <name>substrate</name>
    </ligand>
</feature>
<comment type="similarity">
    <text evidence="2 11">Belongs to the shikimate kinase family.</text>
</comment>
<comment type="function">
    <text evidence="11">Catalyzes the specific phosphorylation of the 3-hydroxyl group of shikimic acid using ATP as a cosubstrate.</text>
</comment>
<feature type="binding site" evidence="11">
    <location>
        <position position="58"/>
    </location>
    <ligand>
        <name>substrate</name>
    </ligand>
</feature>
<keyword evidence="4 11" id="KW-0028">Amino-acid biosynthesis</keyword>
<sequence>MAPLIVLVGPPGAGKSTVGRALAAALQRPFRDVDDDIEAVAGQSISDIFTGQGEDHFRGLERRAVAAALTEHDGVLALGGGAVLADSTRELLRGHQVAFLSVSMPVGVQRTGLASNRPLLAGVNPRADYRRLLQARLPLYQEVATVTVDTDSAGPDELAAELARWLASAAAPTAAGQAGGRVDGADRPPVDRPESEPSR</sequence>
<dbReference type="InterPro" id="IPR031322">
    <property type="entry name" value="Shikimate/glucono_kinase"/>
</dbReference>
<dbReference type="RefSeq" id="WP_171201021.1">
    <property type="nucleotide sequence ID" value="NZ_JABEND010000012.1"/>
</dbReference>
<dbReference type="GO" id="GO:0009423">
    <property type="term" value="P:chorismate biosynthetic process"/>
    <property type="evidence" value="ECO:0007669"/>
    <property type="project" value="UniProtKB-UniRule"/>
</dbReference>
<protein>
    <recommendedName>
        <fullName evidence="3 11">Shikimate kinase</fullName>
        <shortName evidence="11">SK</shortName>
        <ecNumber evidence="3 11">2.7.1.71</ecNumber>
    </recommendedName>
</protein>
<dbReference type="PANTHER" id="PTHR21087">
    <property type="entry name" value="SHIKIMATE KINASE"/>
    <property type="match status" value="1"/>
</dbReference>
<dbReference type="UniPathway" id="UPA00053">
    <property type="reaction ID" value="UER00088"/>
</dbReference>
<organism evidence="14 15">
    <name type="scientific">Nakamurella aerolata</name>
    <dbReference type="NCBI Taxonomy" id="1656892"/>
    <lineage>
        <taxon>Bacteria</taxon>
        <taxon>Bacillati</taxon>
        <taxon>Actinomycetota</taxon>
        <taxon>Actinomycetes</taxon>
        <taxon>Nakamurellales</taxon>
        <taxon>Nakamurellaceae</taxon>
        <taxon>Nakamurella</taxon>
    </lineage>
</organism>
<dbReference type="SMART" id="SM00382">
    <property type="entry name" value="AAA"/>
    <property type="match status" value="1"/>
</dbReference>
<reference evidence="14 15" key="1">
    <citation type="submission" date="2020-05" db="EMBL/GenBank/DDBJ databases">
        <title>Nakamurella sp. DB0629 isolated from air conditioner.</title>
        <authorList>
            <person name="Kim D.H."/>
            <person name="Kim D.-U."/>
        </authorList>
    </citation>
    <scope>NUCLEOTIDE SEQUENCE [LARGE SCALE GENOMIC DNA]</scope>
    <source>
        <strain evidence="14 15">DB0629</strain>
    </source>
</reference>
<dbReference type="PRINTS" id="PR01100">
    <property type="entry name" value="SHIKIMTKNASE"/>
</dbReference>
<comment type="subcellular location">
    <subcellularLocation>
        <location evidence="11">Cytoplasm</location>
    </subcellularLocation>
</comment>